<comment type="caution">
    <text evidence="2">The sequence shown here is derived from an EMBL/GenBank/DDBJ whole genome shotgun (WGS) entry which is preliminary data.</text>
</comment>
<sequence>MPFMKFARPALLLTALSLTGIAAAQTLVTYSDPKLPFTVKLPQGWLGVDFKDGTSGVSIVSAKAPPATLMRLLFVDKAGGKPTPEGEFKKFEAGIKGTGATVKQTASRTMKIGALSGVERSYTLTHPKGQLKMRVWYGVGAKNLYSFQLTDTPARFAQASATFDKVLASVKFK</sequence>
<gene>
    <name evidence="2" type="ORF">GCM10010844_05560</name>
</gene>
<protein>
    <recommendedName>
        <fullName evidence="4">PsbP C-terminal domain-containing protein</fullName>
    </recommendedName>
</protein>
<proteinExistence type="predicted"/>
<evidence type="ECO:0000313" key="2">
    <source>
        <dbReference type="EMBL" id="GGK89908.1"/>
    </source>
</evidence>
<evidence type="ECO:0008006" key="4">
    <source>
        <dbReference type="Google" id="ProtNLM"/>
    </source>
</evidence>
<evidence type="ECO:0000256" key="1">
    <source>
        <dbReference type="SAM" id="SignalP"/>
    </source>
</evidence>
<organism evidence="2 3">
    <name type="scientific">Deinococcus radiotolerans</name>
    <dbReference type="NCBI Taxonomy" id="1309407"/>
    <lineage>
        <taxon>Bacteria</taxon>
        <taxon>Thermotogati</taxon>
        <taxon>Deinococcota</taxon>
        <taxon>Deinococci</taxon>
        <taxon>Deinococcales</taxon>
        <taxon>Deinococcaceae</taxon>
        <taxon>Deinococcus</taxon>
    </lineage>
</organism>
<dbReference type="EMBL" id="BMPE01000001">
    <property type="protein sequence ID" value="GGK89908.1"/>
    <property type="molecule type" value="Genomic_DNA"/>
</dbReference>
<dbReference type="Gene3D" id="3.40.1000.10">
    <property type="entry name" value="Mog1/PsbP, alpha/beta/alpha sandwich"/>
    <property type="match status" value="1"/>
</dbReference>
<keyword evidence="3" id="KW-1185">Reference proteome</keyword>
<dbReference type="Proteomes" id="UP000604341">
    <property type="component" value="Unassembled WGS sequence"/>
</dbReference>
<keyword evidence="1" id="KW-0732">Signal</keyword>
<accession>A0ABQ2FGP9</accession>
<feature type="signal peptide" evidence="1">
    <location>
        <begin position="1"/>
        <end position="24"/>
    </location>
</feature>
<reference evidence="3" key="1">
    <citation type="journal article" date="2019" name="Int. J. Syst. Evol. Microbiol.">
        <title>The Global Catalogue of Microorganisms (GCM) 10K type strain sequencing project: providing services to taxonomists for standard genome sequencing and annotation.</title>
        <authorList>
            <consortium name="The Broad Institute Genomics Platform"/>
            <consortium name="The Broad Institute Genome Sequencing Center for Infectious Disease"/>
            <person name="Wu L."/>
            <person name="Ma J."/>
        </authorList>
    </citation>
    <scope>NUCLEOTIDE SEQUENCE [LARGE SCALE GENOMIC DNA]</scope>
    <source>
        <strain evidence="3">JCM 19173</strain>
    </source>
</reference>
<feature type="chain" id="PRO_5045512807" description="PsbP C-terminal domain-containing protein" evidence="1">
    <location>
        <begin position="25"/>
        <end position="173"/>
    </location>
</feature>
<name>A0ABQ2FGP9_9DEIO</name>
<evidence type="ECO:0000313" key="3">
    <source>
        <dbReference type="Proteomes" id="UP000604341"/>
    </source>
</evidence>